<evidence type="ECO:0000313" key="3">
    <source>
        <dbReference type="Proteomes" id="UP000305709"/>
    </source>
</evidence>
<reference evidence="2 3" key="1">
    <citation type="submission" date="2019-06" db="EMBL/GenBank/DDBJ databases">
        <authorList>
            <person name="Jiang L."/>
        </authorList>
    </citation>
    <scope>NUCLEOTIDE SEQUENCE [LARGE SCALE GENOMIC DNA]</scope>
    <source>
        <strain evidence="2 3">YIM 48858</strain>
    </source>
</reference>
<organism evidence="2 3">
    <name type="scientific">Rubellimicrobium roseum</name>
    <dbReference type="NCBI Taxonomy" id="687525"/>
    <lineage>
        <taxon>Bacteria</taxon>
        <taxon>Pseudomonadati</taxon>
        <taxon>Pseudomonadota</taxon>
        <taxon>Alphaproteobacteria</taxon>
        <taxon>Rhodobacterales</taxon>
        <taxon>Roseobacteraceae</taxon>
        <taxon>Rubellimicrobium</taxon>
    </lineage>
</organism>
<protein>
    <submittedName>
        <fullName evidence="2">Uncharacterized protein</fullName>
    </submittedName>
</protein>
<name>A0A5C4NCK7_9RHOB</name>
<dbReference type="RefSeq" id="WP_139081563.1">
    <property type="nucleotide sequence ID" value="NZ_VDFV01000011.1"/>
</dbReference>
<dbReference type="OrthoDB" id="4736977at2"/>
<evidence type="ECO:0000313" key="2">
    <source>
        <dbReference type="EMBL" id="TNC71802.1"/>
    </source>
</evidence>
<dbReference type="Proteomes" id="UP000305709">
    <property type="component" value="Unassembled WGS sequence"/>
</dbReference>
<feature type="signal peptide" evidence="1">
    <location>
        <begin position="1"/>
        <end position="21"/>
    </location>
</feature>
<evidence type="ECO:0000256" key="1">
    <source>
        <dbReference type="SAM" id="SignalP"/>
    </source>
</evidence>
<sequence>MLSTRLASALLLTALAVPALAQDVSYQITNDSGLTLMELYSAPAGEGSLASDDLLAAQVLPAGETGTVTIAGGSETCDRDIRFVFEDGSEKTDTVNVCDSASYTLSPG</sequence>
<accession>A0A5C4NCK7</accession>
<feature type="chain" id="PRO_5022870686" evidence="1">
    <location>
        <begin position="22"/>
        <end position="108"/>
    </location>
</feature>
<proteinExistence type="predicted"/>
<comment type="caution">
    <text evidence="2">The sequence shown here is derived from an EMBL/GenBank/DDBJ whole genome shotgun (WGS) entry which is preliminary data.</text>
</comment>
<keyword evidence="1" id="KW-0732">Signal</keyword>
<dbReference type="EMBL" id="VDFV01000011">
    <property type="protein sequence ID" value="TNC71802.1"/>
    <property type="molecule type" value="Genomic_DNA"/>
</dbReference>
<keyword evidence="3" id="KW-1185">Reference proteome</keyword>
<dbReference type="AlphaFoldDB" id="A0A5C4NCK7"/>
<gene>
    <name evidence="2" type="ORF">FHG71_10295</name>
</gene>